<evidence type="ECO:0000256" key="15">
    <source>
        <dbReference type="ARBA" id="ARBA00024688"/>
    </source>
</evidence>
<keyword evidence="8 18" id="KW-0479">Metal-binding</keyword>
<dbReference type="InterPro" id="IPR002429">
    <property type="entry name" value="CcO_II-like_C"/>
</dbReference>
<dbReference type="SUPFAM" id="SSF49503">
    <property type="entry name" value="Cupredoxins"/>
    <property type="match status" value="1"/>
</dbReference>
<feature type="transmembrane region" description="Helical" evidence="19">
    <location>
        <begin position="83"/>
        <end position="104"/>
    </location>
</feature>
<dbReference type="InterPro" id="IPR036909">
    <property type="entry name" value="Cyt_c-like_dom_sf"/>
</dbReference>
<evidence type="ECO:0000256" key="17">
    <source>
        <dbReference type="ARBA" id="ARBA00047816"/>
    </source>
</evidence>
<dbReference type="PRINTS" id="PR01166">
    <property type="entry name" value="CYCOXIDASEII"/>
</dbReference>
<dbReference type="PROSITE" id="PS00078">
    <property type="entry name" value="COX2"/>
    <property type="match status" value="1"/>
</dbReference>
<organism evidence="22 23">
    <name type="scientific">Thalassotalea nanhaiensis</name>
    <dbReference type="NCBI Taxonomy" id="3065648"/>
    <lineage>
        <taxon>Bacteria</taxon>
        <taxon>Pseudomonadati</taxon>
        <taxon>Pseudomonadota</taxon>
        <taxon>Gammaproteobacteria</taxon>
        <taxon>Alteromonadales</taxon>
        <taxon>Colwelliaceae</taxon>
        <taxon>Thalassotalea</taxon>
    </lineage>
</organism>
<comment type="function">
    <text evidence="15">Subunits I and II form the functional core of the enzyme complex. Electrons originating in cytochrome c are transferred via heme a and Cu(A) to the binuclear center formed by heme a3 and Cu(B).</text>
</comment>
<keyword evidence="23" id="KW-1185">Reference proteome</keyword>
<evidence type="ECO:0000259" key="20">
    <source>
        <dbReference type="PROSITE" id="PS50857"/>
    </source>
</evidence>
<evidence type="ECO:0000256" key="2">
    <source>
        <dbReference type="ARBA" id="ARBA00007866"/>
    </source>
</evidence>
<dbReference type="RefSeq" id="WP_348385950.1">
    <property type="nucleotide sequence ID" value="NZ_CP134146.1"/>
</dbReference>
<dbReference type="InterPro" id="IPR036257">
    <property type="entry name" value="Cyt_c_oxidase_su2_TM_sf"/>
</dbReference>
<evidence type="ECO:0000256" key="19">
    <source>
        <dbReference type="SAM" id="Phobius"/>
    </source>
</evidence>
<dbReference type="SUPFAM" id="SSF46626">
    <property type="entry name" value="Cytochrome c"/>
    <property type="match status" value="2"/>
</dbReference>
<reference evidence="23" key="1">
    <citation type="submission" date="2023-09" db="EMBL/GenBank/DDBJ databases">
        <authorList>
            <person name="Zhang C."/>
        </authorList>
    </citation>
    <scope>NUCLEOTIDE SEQUENCE [LARGE SCALE GENOMIC DNA]</scope>
    <source>
        <strain evidence="23">SQ345</strain>
    </source>
</reference>
<evidence type="ECO:0000256" key="1">
    <source>
        <dbReference type="ARBA" id="ARBA00004141"/>
    </source>
</evidence>
<keyword evidence="14 19" id="KW-0472">Membrane</keyword>
<proteinExistence type="inferred from homology"/>
<keyword evidence="5 18" id="KW-0349">Heme</keyword>
<keyword evidence="4" id="KW-0813">Transport</keyword>
<evidence type="ECO:0000256" key="14">
    <source>
        <dbReference type="ARBA" id="ARBA00023136"/>
    </source>
</evidence>
<evidence type="ECO:0000259" key="21">
    <source>
        <dbReference type="PROSITE" id="PS51007"/>
    </source>
</evidence>
<evidence type="ECO:0000256" key="13">
    <source>
        <dbReference type="ARBA" id="ARBA00023008"/>
    </source>
</evidence>
<evidence type="ECO:0000256" key="3">
    <source>
        <dbReference type="ARBA" id="ARBA00012949"/>
    </source>
</evidence>
<dbReference type="NCBIfam" id="TIGR02866">
    <property type="entry name" value="CoxB"/>
    <property type="match status" value="1"/>
</dbReference>
<evidence type="ECO:0000256" key="5">
    <source>
        <dbReference type="ARBA" id="ARBA00022617"/>
    </source>
</evidence>
<evidence type="ECO:0000256" key="9">
    <source>
        <dbReference type="ARBA" id="ARBA00022967"/>
    </source>
</evidence>
<sequence>MAISIVILILILATVLFHFLSPWWFTPLASNWSSIDGTIDITLWVTGVVFVLVNLFLAYAVYRYRYKKDQTADYEPENKKLETWLTIITTIGVAAMLAPGLVVWSEFVHVPEDAKEFEVVGQQWSWNYRFPGEDGVLGKTDNTYTSSQNPFGIIPSDPNGQDDVLINSNEVHLPINQPVKVLQRSKDVLHNFAIPQFRVKMDLVPGITSYFWFTPTKLGTFDVLCQELCGIAHYLMRGKVVVQTEADFNLWLSKFPTFAESLQLPKGDVIAGKQFYQACAACHGTDGQGNKAMNAPKLAGLSSWYSKRQLEYFKHNIRGSSAEDTYGVQMAAMTATLPDDKAITDVSAYIQSLPIAQQIQHSTADINKGAILYRNCGFCHGNKGQGNYALNAPRLAGQHDWYLKRQLLNFKNDIRGKHTDDLYGKQMVLMSRLLQNDEAIDQVIAYINQLQPIDSEQNNAVLQE</sequence>
<dbReference type="InterPro" id="IPR008972">
    <property type="entry name" value="Cupredoxin"/>
</dbReference>
<feature type="domain" description="Cytochrome c" evidence="21">
    <location>
        <begin position="267"/>
        <end position="354"/>
    </location>
</feature>
<evidence type="ECO:0000256" key="8">
    <source>
        <dbReference type="ARBA" id="ARBA00022723"/>
    </source>
</evidence>
<dbReference type="InterPro" id="IPR009056">
    <property type="entry name" value="Cyt_c-like_dom"/>
</dbReference>
<evidence type="ECO:0000256" key="16">
    <source>
        <dbReference type="ARBA" id="ARBA00031399"/>
    </source>
</evidence>
<name>A0ABY9TG15_9GAMM</name>
<evidence type="ECO:0000256" key="4">
    <source>
        <dbReference type="ARBA" id="ARBA00022448"/>
    </source>
</evidence>
<dbReference type="Gene3D" id="1.10.287.90">
    <property type="match status" value="1"/>
</dbReference>
<accession>A0ABY9TG15</accession>
<dbReference type="EC" id="7.1.1.9" evidence="3"/>
<dbReference type="Gene3D" id="1.10.760.10">
    <property type="entry name" value="Cytochrome c-like domain"/>
    <property type="match status" value="2"/>
</dbReference>
<keyword evidence="6" id="KW-0679">Respiratory chain</keyword>
<dbReference type="PROSITE" id="PS50857">
    <property type="entry name" value="COX2_CUA"/>
    <property type="match status" value="1"/>
</dbReference>
<keyword evidence="13" id="KW-0186">Copper</keyword>
<dbReference type="EMBL" id="CP134146">
    <property type="protein sequence ID" value="WNC66785.1"/>
    <property type="molecule type" value="Genomic_DNA"/>
</dbReference>
<dbReference type="Pfam" id="PF00116">
    <property type="entry name" value="COX2"/>
    <property type="match status" value="1"/>
</dbReference>
<evidence type="ECO:0000256" key="18">
    <source>
        <dbReference type="PROSITE-ProRule" id="PRU00433"/>
    </source>
</evidence>
<comment type="subcellular location">
    <subcellularLocation>
        <location evidence="1">Membrane</location>
        <topology evidence="1">Multi-pass membrane protein</topology>
    </subcellularLocation>
</comment>
<gene>
    <name evidence="22" type="primary">coxB</name>
    <name evidence="22" type="ORF">RI845_09490</name>
</gene>
<keyword evidence="7 19" id="KW-0812">Transmembrane</keyword>
<evidence type="ECO:0000313" key="22">
    <source>
        <dbReference type="EMBL" id="WNC66785.1"/>
    </source>
</evidence>
<feature type="transmembrane region" description="Helical" evidence="19">
    <location>
        <begin position="41"/>
        <end position="62"/>
    </location>
</feature>
<dbReference type="SUPFAM" id="SSF81464">
    <property type="entry name" value="Cytochrome c oxidase subunit II-like, transmembrane region"/>
    <property type="match status" value="1"/>
</dbReference>
<feature type="domain" description="Cytochrome oxidase subunit II copper A binding" evidence="20">
    <location>
        <begin position="112"/>
        <end position="254"/>
    </location>
</feature>
<protein>
    <recommendedName>
        <fullName evidence="3">cytochrome-c oxidase</fullName>
        <ecNumber evidence="3">7.1.1.9</ecNumber>
    </recommendedName>
    <alternativeName>
        <fullName evidence="16">Cytochrome aa3 subunit 2</fullName>
    </alternativeName>
</protein>
<evidence type="ECO:0000313" key="23">
    <source>
        <dbReference type="Proteomes" id="UP001248581"/>
    </source>
</evidence>
<dbReference type="Gene3D" id="2.60.40.420">
    <property type="entry name" value="Cupredoxins - blue copper proteins"/>
    <property type="match status" value="1"/>
</dbReference>
<dbReference type="PANTHER" id="PTHR22888:SF9">
    <property type="entry name" value="CYTOCHROME C OXIDASE SUBUNIT 2"/>
    <property type="match status" value="1"/>
</dbReference>
<evidence type="ECO:0000256" key="6">
    <source>
        <dbReference type="ARBA" id="ARBA00022660"/>
    </source>
</evidence>
<evidence type="ECO:0000256" key="11">
    <source>
        <dbReference type="ARBA" id="ARBA00022989"/>
    </source>
</evidence>
<evidence type="ECO:0000256" key="12">
    <source>
        <dbReference type="ARBA" id="ARBA00023004"/>
    </source>
</evidence>
<comment type="catalytic activity">
    <reaction evidence="17">
        <text>4 Fe(II)-[cytochrome c] + O2 + 8 H(+)(in) = 4 Fe(III)-[cytochrome c] + 2 H2O + 4 H(+)(out)</text>
        <dbReference type="Rhea" id="RHEA:11436"/>
        <dbReference type="Rhea" id="RHEA-COMP:10350"/>
        <dbReference type="Rhea" id="RHEA-COMP:14399"/>
        <dbReference type="ChEBI" id="CHEBI:15377"/>
        <dbReference type="ChEBI" id="CHEBI:15378"/>
        <dbReference type="ChEBI" id="CHEBI:15379"/>
        <dbReference type="ChEBI" id="CHEBI:29033"/>
        <dbReference type="ChEBI" id="CHEBI:29034"/>
        <dbReference type="EC" id="7.1.1.9"/>
    </reaction>
</comment>
<keyword evidence="12 18" id="KW-0408">Iron</keyword>
<evidence type="ECO:0000256" key="7">
    <source>
        <dbReference type="ARBA" id="ARBA00022692"/>
    </source>
</evidence>
<evidence type="ECO:0000256" key="10">
    <source>
        <dbReference type="ARBA" id="ARBA00022982"/>
    </source>
</evidence>
<dbReference type="CDD" id="cd13919">
    <property type="entry name" value="CuRO_HCO_II_like_5"/>
    <property type="match status" value="1"/>
</dbReference>
<dbReference type="PANTHER" id="PTHR22888">
    <property type="entry name" value="CYTOCHROME C OXIDASE, SUBUNIT II"/>
    <property type="match status" value="1"/>
</dbReference>
<dbReference type="InterPro" id="IPR014222">
    <property type="entry name" value="Cyt_c_oxidase_su2"/>
</dbReference>
<comment type="similarity">
    <text evidence="2">Belongs to the cytochrome c oxidase subunit 2 family.</text>
</comment>
<dbReference type="InterPro" id="IPR001505">
    <property type="entry name" value="Copper_CuA"/>
</dbReference>
<feature type="domain" description="Cytochrome c" evidence="21">
    <location>
        <begin position="364"/>
        <end position="451"/>
    </location>
</feature>
<dbReference type="PROSITE" id="PS51007">
    <property type="entry name" value="CYTC"/>
    <property type="match status" value="2"/>
</dbReference>
<dbReference type="Proteomes" id="UP001248581">
    <property type="component" value="Chromosome"/>
</dbReference>
<keyword evidence="10" id="KW-0249">Electron transport</keyword>
<dbReference type="Pfam" id="PF00034">
    <property type="entry name" value="Cytochrom_C"/>
    <property type="match status" value="2"/>
</dbReference>
<keyword evidence="11 19" id="KW-1133">Transmembrane helix</keyword>
<keyword evidence="9" id="KW-1278">Translocase</keyword>
<dbReference type="InterPro" id="IPR045187">
    <property type="entry name" value="CcO_II"/>
</dbReference>